<evidence type="ECO:0000313" key="3">
    <source>
        <dbReference type="Proteomes" id="UP000009084"/>
    </source>
</evidence>
<keyword evidence="1" id="KW-0812">Transmembrane</keyword>
<dbReference type="Proteomes" id="UP000009084">
    <property type="component" value="Unassembled WGS sequence"/>
</dbReference>
<comment type="caution">
    <text evidence="2">The sequence shown here is derived from an EMBL/GenBank/DDBJ whole genome shotgun (WGS) entry which is preliminary data.</text>
</comment>
<gene>
    <name evidence="2" type="ORF">CPC735_040300</name>
</gene>
<name>C5P378_COCP7</name>
<feature type="transmembrane region" description="Helical" evidence="1">
    <location>
        <begin position="91"/>
        <end position="111"/>
    </location>
</feature>
<dbReference type="AlphaFoldDB" id="C5P378"/>
<protein>
    <submittedName>
        <fullName evidence="2">Uncharacterized protein</fullName>
    </submittedName>
</protein>
<feature type="transmembrane region" description="Helical" evidence="1">
    <location>
        <begin position="157"/>
        <end position="175"/>
    </location>
</feature>
<dbReference type="VEuPathDB" id="FungiDB:CPC735_040300"/>
<evidence type="ECO:0000256" key="1">
    <source>
        <dbReference type="SAM" id="Phobius"/>
    </source>
</evidence>
<proteinExistence type="predicted"/>
<sequence>MCWSSMATTQNLLRDHGWTLHHIFIPSIGICAERNEEERHETCRERQCSHSLYRDREESNSISESICYDWATMLMLHNASYPRPLKSYIKVSADTTLLLILLYGFIFYILYTSCIPDIFLLELLPGCTLNGHIPPAAKKTEVRCNFFDWDGFRPIQILSWCLLIVGVFCTVRINFPQKEKGQTG</sequence>
<accession>C5P378</accession>
<dbReference type="HOGENOM" id="CLU_1468018_0_0_1"/>
<keyword evidence="1" id="KW-1133">Transmembrane helix</keyword>
<dbReference type="EMBL" id="ACFW01000014">
    <property type="protein sequence ID" value="EER28766.1"/>
    <property type="molecule type" value="Genomic_DNA"/>
</dbReference>
<keyword evidence="1" id="KW-0472">Membrane</keyword>
<evidence type="ECO:0000313" key="2">
    <source>
        <dbReference type="EMBL" id="EER28766.1"/>
    </source>
</evidence>
<organism evidence="2 3">
    <name type="scientific">Coccidioides posadasii (strain C735)</name>
    <name type="common">Valley fever fungus</name>
    <dbReference type="NCBI Taxonomy" id="222929"/>
    <lineage>
        <taxon>Eukaryota</taxon>
        <taxon>Fungi</taxon>
        <taxon>Dikarya</taxon>
        <taxon>Ascomycota</taxon>
        <taxon>Pezizomycotina</taxon>
        <taxon>Eurotiomycetes</taxon>
        <taxon>Eurotiomycetidae</taxon>
        <taxon>Onygenales</taxon>
        <taxon>Onygenaceae</taxon>
        <taxon>Coccidioides</taxon>
    </lineage>
</organism>
<reference evidence="2 3" key="1">
    <citation type="journal article" date="2009" name="Genome Res.">
        <title>Comparative genomic analyses of the human fungal pathogens Coccidioides and their relatives.</title>
        <authorList>
            <person name="Sharpton T.J."/>
            <person name="Stajich J.E."/>
            <person name="Rounsley S.D."/>
            <person name="Gardner M.J."/>
            <person name="Wortman J.R."/>
            <person name="Jordar V.S."/>
            <person name="Maiti R."/>
            <person name="Kodira C.D."/>
            <person name="Neafsey D.E."/>
            <person name="Zeng Q."/>
            <person name="Hung C.-Y."/>
            <person name="McMahan C."/>
            <person name="Muszewska A."/>
            <person name="Grynberg M."/>
            <person name="Mandel M.A."/>
            <person name="Kellner E.M."/>
            <person name="Barker B.M."/>
            <person name="Galgiani J.N."/>
            <person name="Orbach M.J."/>
            <person name="Kirkland T.N."/>
            <person name="Cole G.T."/>
            <person name="Henn M.R."/>
            <person name="Birren B.W."/>
            <person name="Taylor J.W."/>
        </authorList>
    </citation>
    <scope>NUCLEOTIDE SEQUENCE [LARGE SCALE GENOMIC DNA]</scope>
    <source>
        <strain evidence="3">C735</strain>
    </source>
</reference>